<comment type="caution">
    <text evidence="2">The sequence shown here is derived from an EMBL/GenBank/DDBJ whole genome shotgun (WGS) entry which is preliminary data.</text>
</comment>
<accession>A0ABS6ZD76</accession>
<name>A0ABS6ZD76_9ACTN</name>
<gene>
    <name evidence="2" type="ORF">GPJ59_28540</name>
</gene>
<evidence type="ECO:0000313" key="2">
    <source>
        <dbReference type="EMBL" id="MBW5485717.1"/>
    </source>
</evidence>
<feature type="region of interest" description="Disordered" evidence="1">
    <location>
        <begin position="1"/>
        <end position="79"/>
    </location>
</feature>
<evidence type="ECO:0008006" key="4">
    <source>
        <dbReference type="Google" id="ProtNLM"/>
    </source>
</evidence>
<organism evidence="2 3">
    <name type="scientific">Streptomyces bambusae</name>
    <dbReference type="NCBI Taxonomy" id="1550616"/>
    <lineage>
        <taxon>Bacteria</taxon>
        <taxon>Bacillati</taxon>
        <taxon>Actinomycetota</taxon>
        <taxon>Actinomycetes</taxon>
        <taxon>Kitasatosporales</taxon>
        <taxon>Streptomycetaceae</taxon>
        <taxon>Streptomyces</taxon>
    </lineage>
</organism>
<sequence>MRLARLAHGVDELSQEKPSGRSMDGQIHPIVPAAHPGAKTRMVSAPDQRRNREPGAGTVAIRSPWVVSGSRRGGPASRC</sequence>
<evidence type="ECO:0000256" key="1">
    <source>
        <dbReference type="SAM" id="MobiDB-lite"/>
    </source>
</evidence>
<evidence type="ECO:0000313" key="3">
    <source>
        <dbReference type="Proteomes" id="UP000812013"/>
    </source>
</evidence>
<dbReference type="Proteomes" id="UP000812013">
    <property type="component" value="Unassembled WGS sequence"/>
</dbReference>
<keyword evidence="3" id="KW-1185">Reference proteome</keyword>
<protein>
    <recommendedName>
        <fullName evidence="4">Transposase</fullName>
    </recommendedName>
</protein>
<dbReference type="EMBL" id="WTFF01000286">
    <property type="protein sequence ID" value="MBW5485717.1"/>
    <property type="molecule type" value="Genomic_DNA"/>
</dbReference>
<feature type="compositionally biased region" description="Basic and acidic residues" evidence="1">
    <location>
        <begin position="8"/>
        <end position="19"/>
    </location>
</feature>
<reference evidence="2 3" key="1">
    <citation type="submission" date="2019-12" db="EMBL/GenBank/DDBJ databases">
        <title>Genome sequence of Streptomyces bambusae.</title>
        <authorList>
            <person name="Bansal K."/>
            <person name="Choksket S."/>
            <person name="Korpole S."/>
            <person name="Patil P.B."/>
        </authorList>
    </citation>
    <scope>NUCLEOTIDE SEQUENCE [LARGE SCALE GENOMIC DNA]</scope>
    <source>
        <strain evidence="2 3">SK60</strain>
    </source>
</reference>
<proteinExistence type="predicted"/>